<dbReference type="SUPFAM" id="SSF75005">
    <property type="entry name" value="Arabinanase/levansucrase/invertase"/>
    <property type="match status" value="1"/>
</dbReference>
<dbReference type="PANTHER" id="PTHR42812">
    <property type="entry name" value="BETA-XYLOSIDASE"/>
    <property type="match status" value="1"/>
</dbReference>
<dbReference type="InterPro" id="IPR006710">
    <property type="entry name" value="Glyco_hydro_43"/>
</dbReference>
<evidence type="ECO:0000259" key="7">
    <source>
        <dbReference type="Pfam" id="PF17851"/>
    </source>
</evidence>
<gene>
    <name evidence="8" type="ORF">LCOR_05466.1</name>
</gene>
<keyword evidence="9" id="KW-1185">Reference proteome</keyword>
<dbReference type="VEuPathDB" id="FungiDB:LCOR_05466.1"/>
<evidence type="ECO:0000256" key="2">
    <source>
        <dbReference type="ARBA" id="ARBA00022801"/>
    </source>
</evidence>
<dbReference type="OrthoDB" id="2139957at2759"/>
<protein>
    <submittedName>
        <fullName evidence="8">Glycosyl family 43</fullName>
    </submittedName>
</protein>
<dbReference type="GO" id="GO:0004553">
    <property type="term" value="F:hydrolase activity, hydrolyzing O-glycosyl compounds"/>
    <property type="evidence" value="ECO:0007669"/>
    <property type="project" value="InterPro"/>
</dbReference>
<reference evidence="8" key="1">
    <citation type="submission" date="2013-08" db="EMBL/GenBank/DDBJ databases">
        <title>Gene expansion shapes genome architecture in the human pathogen Lichtheimia corymbifera: an evolutionary genomics analysis in the ancient terrestrial Mucorales (Mucoromycotina).</title>
        <authorList>
            <person name="Schwartze V.U."/>
            <person name="Winter S."/>
            <person name="Shelest E."/>
            <person name="Marcet-Houben M."/>
            <person name="Horn F."/>
            <person name="Wehner S."/>
            <person name="Hoffmann K."/>
            <person name="Riege K."/>
            <person name="Sammeth M."/>
            <person name="Nowrousian M."/>
            <person name="Valiante V."/>
            <person name="Linde J."/>
            <person name="Jacobsen I.D."/>
            <person name="Marz M."/>
            <person name="Brakhage A.A."/>
            <person name="Gabaldon T."/>
            <person name="Bocker S."/>
            <person name="Voigt K."/>
        </authorList>
    </citation>
    <scope>NUCLEOTIDE SEQUENCE [LARGE SCALE GENOMIC DNA]</scope>
    <source>
        <strain evidence="8">FSU 9682</strain>
    </source>
</reference>
<dbReference type="STRING" id="1263082.A0A068RW12"/>
<evidence type="ECO:0000313" key="8">
    <source>
        <dbReference type="EMBL" id="CDH54199.1"/>
    </source>
</evidence>
<dbReference type="InterPro" id="IPR051795">
    <property type="entry name" value="Glycosyl_Hydrlase_43"/>
</dbReference>
<dbReference type="GO" id="GO:0005975">
    <property type="term" value="P:carbohydrate metabolic process"/>
    <property type="evidence" value="ECO:0007669"/>
    <property type="project" value="InterPro"/>
</dbReference>
<evidence type="ECO:0000256" key="1">
    <source>
        <dbReference type="ARBA" id="ARBA00009865"/>
    </source>
</evidence>
<dbReference type="Pfam" id="PF04616">
    <property type="entry name" value="Glyco_hydro_43"/>
    <property type="match status" value="1"/>
</dbReference>
<feature type="domain" description="Beta-xylosidase C-terminal Concanavalin A-like" evidence="7">
    <location>
        <begin position="352"/>
        <end position="523"/>
    </location>
</feature>
<organism evidence="8 9">
    <name type="scientific">Lichtheimia corymbifera JMRC:FSU:9682</name>
    <dbReference type="NCBI Taxonomy" id="1263082"/>
    <lineage>
        <taxon>Eukaryota</taxon>
        <taxon>Fungi</taxon>
        <taxon>Fungi incertae sedis</taxon>
        <taxon>Mucoromycota</taxon>
        <taxon>Mucoromycotina</taxon>
        <taxon>Mucoromycetes</taxon>
        <taxon>Mucorales</taxon>
        <taxon>Lichtheimiaceae</taxon>
        <taxon>Lichtheimia</taxon>
    </lineage>
</organism>
<dbReference type="CDD" id="cd18617">
    <property type="entry name" value="GH43_XynB-like"/>
    <property type="match status" value="1"/>
</dbReference>
<dbReference type="Gene3D" id="2.115.10.20">
    <property type="entry name" value="Glycosyl hydrolase domain, family 43"/>
    <property type="match status" value="1"/>
</dbReference>
<comment type="similarity">
    <text evidence="1 6">Belongs to the glycosyl hydrolase 43 family.</text>
</comment>
<dbReference type="SUPFAM" id="SSF49899">
    <property type="entry name" value="Concanavalin A-like lectins/glucanases"/>
    <property type="match status" value="1"/>
</dbReference>
<dbReference type="InterPro" id="IPR013320">
    <property type="entry name" value="ConA-like_dom_sf"/>
</dbReference>
<keyword evidence="3 6" id="KW-0326">Glycosidase</keyword>
<feature type="active site" description="Proton donor" evidence="4">
    <location>
        <position position="203"/>
    </location>
</feature>
<evidence type="ECO:0000256" key="3">
    <source>
        <dbReference type="ARBA" id="ARBA00023295"/>
    </source>
</evidence>
<dbReference type="Pfam" id="PF17851">
    <property type="entry name" value="GH43_C2"/>
    <property type="match status" value="1"/>
</dbReference>
<dbReference type="InterPro" id="IPR023296">
    <property type="entry name" value="Glyco_hydro_beta-prop_sf"/>
</dbReference>
<comment type="caution">
    <text evidence="8">The sequence shown here is derived from an EMBL/GenBank/DDBJ whole genome shotgun (WGS) entry which is preliminary data.</text>
</comment>
<name>A0A068RW12_9FUNG</name>
<dbReference type="Gene3D" id="2.60.120.200">
    <property type="match status" value="1"/>
</dbReference>
<proteinExistence type="inferred from homology"/>
<dbReference type="InterPro" id="IPR041542">
    <property type="entry name" value="GH43_C2"/>
</dbReference>
<dbReference type="PANTHER" id="PTHR42812:SF12">
    <property type="entry name" value="BETA-XYLOSIDASE-RELATED"/>
    <property type="match status" value="1"/>
</dbReference>
<feature type="site" description="Important for catalytic activity, responsible for pKa modulation of the active site Glu and correct orientation of both the proton donor and substrate" evidence="5">
    <location>
        <position position="150"/>
    </location>
</feature>
<evidence type="ECO:0000256" key="4">
    <source>
        <dbReference type="PIRSR" id="PIRSR606710-1"/>
    </source>
</evidence>
<dbReference type="EMBL" id="CBTN010000021">
    <property type="protein sequence ID" value="CDH54199.1"/>
    <property type="molecule type" value="Genomic_DNA"/>
</dbReference>
<evidence type="ECO:0000256" key="6">
    <source>
        <dbReference type="RuleBase" id="RU361187"/>
    </source>
</evidence>
<evidence type="ECO:0000256" key="5">
    <source>
        <dbReference type="PIRSR" id="PIRSR606710-2"/>
    </source>
</evidence>
<accession>A0A068RW12</accession>
<dbReference type="Proteomes" id="UP000027586">
    <property type="component" value="Unassembled WGS sequence"/>
</dbReference>
<evidence type="ECO:0000313" key="9">
    <source>
        <dbReference type="Proteomes" id="UP000027586"/>
    </source>
</evidence>
<feature type="active site" description="Proton acceptor" evidence="4">
    <location>
        <position position="14"/>
    </location>
</feature>
<dbReference type="AlphaFoldDB" id="A0A068RW12"/>
<keyword evidence="2 6" id="KW-0378">Hydrolase</keyword>
<sequence>MTYNNPIIPGFNPDPSICRVENDYYLVTSTFQYFPGVPIYHSQDLVNWEHIGKPQTIEQTSQYVGLIYAQSGNVLDRPELVPGLDKTLINGGIWAPTLRYHDGVFYMVTTMVFVDKAYNNFQRWKNFFVTATNPKGPWSDPIFFDYPGYDTSLYIFDKDHAYVQGSFYHRIRKEISQSKIDLKTGQVTEPRRIWSGTGEKAPEAPHVLYKDGWYYLVIAEGCGTEAGHRVAMARAKSIDAPEDEWEACPVNPILTHHDLPDELVQCTGHADFFQDTMGNWWIVFLASRVYDGERFPIGRETFLAPVDWSGEWPVVQRPIKAFAPKEYHGPNIAAALNTSKGLCKFGTRAHGWGIEWLWLRIPDMQKYQLTDLTDIDDVYHGCKISGSTSNLASEMQSSSLVGIRQCHIRCCVTVDLELDTNADYAALVAYLDPLHHASVGVADNQILFSGGRIPLPKEPWIKLAIKADERNYNFMYSFGGLQDWHNIGTVDTKELSTGFTGVIFGIHVQGVGKTAHFKNFTYEIL</sequence>